<dbReference type="GO" id="GO:0004784">
    <property type="term" value="F:superoxide dismutase activity"/>
    <property type="evidence" value="ECO:0007669"/>
    <property type="project" value="UniProtKB-EC"/>
</dbReference>
<evidence type="ECO:0000256" key="3">
    <source>
        <dbReference type="RuleBase" id="RU000393"/>
    </source>
</evidence>
<dbReference type="InterPro" id="IPR036423">
    <property type="entry name" value="SOD-like_Cu/Zn_dom_sf"/>
</dbReference>
<feature type="domain" description="Superoxide dismutase copper/zinc binding" evidence="4">
    <location>
        <begin position="65"/>
        <end position="167"/>
    </location>
</feature>
<dbReference type="PROSITE" id="PS00332">
    <property type="entry name" value="SOD_CU_ZN_2"/>
    <property type="match status" value="1"/>
</dbReference>
<comment type="cofactor">
    <cofactor evidence="3">
        <name>Zn(2+)</name>
        <dbReference type="ChEBI" id="CHEBI:29105"/>
    </cofactor>
    <text evidence="3">Binds 1 zinc ion per subunit.</text>
</comment>
<protein>
    <recommendedName>
        <fullName evidence="3">Superoxide dismutase [Cu-Zn]</fullName>
        <ecNumber evidence="3">1.15.1.1</ecNumber>
    </recommendedName>
</protein>
<dbReference type="GO" id="GO:0005507">
    <property type="term" value="F:copper ion binding"/>
    <property type="evidence" value="ECO:0007669"/>
    <property type="project" value="InterPro"/>
</dbReference>
<evidence type="ECO:0000259" key="4">
    <source>
        <dbReference type="Pfam" id="PF00080"/>
    </source>
</evidence>
<keyword evidence="3" id="KW-0862">Zinc</keyword>
<evidence type="ECO:0000313" key="6">
    <source>
        <dbReference type="Proteomes" id="UP000655830"/>
    </source>
</evidence>
<dbReference type="InterPro" id="IPR018152">
    <property type="entry name" value="SOD_Cu/Zn_BS"/>
</dbReference>
<dbReference type="InterPro" id="IPR024134">
    <property type="entry name" value="SOD_Cu/Zn_/chaperone"/>
</dbReference>
<keyword evidence="3" id="KW-0479">Metal-binding</keyword>
<gene>
    <name evidence="5" type="ORF">H8718_04870</name>
</gene>
<dbReference type="Proteomes" id="UP000655830">
    <property type="component" value="Unassembled WGS sequence"/>
</dbReference>
<evidence type="ECO:0000256" key="1">
    <source>
        <dbReference type="ARBA" id="ARBA00010457"/>
    </source>
</evidence>
<dbReference type="EMBL" id="JACRSY010000006">
    <property type="protein sequence ID" value="MBC8578863.1"/>
    <property type="molecule type" value="Genomic_DNA"/>
</dbReference>
<dbReference type="Pfam" id="PF00080">
    <property type="entry name" value="Sod_Cu"/>
    <property type="match status" value="1"/>
</dbReference>
<evidence type="ECO:0000313" key="5">
    <source>
        <dbReference type="EMBL" id="MBC8578863.1"/>
    </source>
</evidence>
<comment type="function">
    <text evidence="2">Destroys radicals which are normally produced within the cells and which are toxic to biological systems. May play a role in favoring mycobacterial survival in phagocytes.</text>
</comment>
<keyword evidence="3" id="KW-0560">Oxidoreductase</keyword>
<dbReference type="AlphaFoldDB" id="A0A926EEK4"/>
<dbReference type="SUPFAM" id="SSF49329">
    <property type="entry name" value="Cu,Zn superoxide dismutase-like"/>
    <property type="match status" value="1"/>
</dbReference>
<comment type="caution">
    <text evidence="5">The sequence shown here is derived from an EMBL/GenBank/DDBJ whole genome shotgun (WGS) entry which is preliminary data.</text>
</comment>
<dbReference type="EC" id="1.15.1.1" evidence="3"/>
<evidence type="ECO:0000256" key="2">
    <source>
        <dbReference type="ARBA" id="ARBA00024900"/>
    </source>
</evidence>
<comment type="similarity">
    <text evidence="1 3">Belongs to the Cu-Zn superoxide dismutase family.</text>
</comment>
<name>A0A926EEK4_9FIRM</name>
<comment type="cofactor">
    <cofactor evidence="3">
        <name>Cu cation</name>
        <dbReference type="ChEBI" id="CHEBI:23378"/>
    </cofactor>
    <text evidence="3">Binds 1 copper ion per subunit.</text>
</comment>
<sequence>MDNHSILPTSYEIFSDFDELQPDAFANLKGGPLAPSLRGRILLYQLSDGVYIRTYIVGIPVNTTTGQKVDFHGFHIHEFGNCTVGNPADPFTAAGGHWNPTNQPHPFHAGDLPPILSTNGTAMMSVYTSAFNVRDVIGKSFILHEKADDFMTQPAGNSGLRLACGVIQSTTPSRSTGFFGRR</sequence>
<reference evidence="5" key="1">
    <citation type="submission" date="2020-08" db="EMBL/GenBank/DDBJ databases">
        <title>Genome public.</title>
        <authorList>
            <person name="Liu C."/>
            <person name="Sun Q."/>
        </authorList>
    </citation>
    <scope>NUCLEOTIDE SEQUENCE</scope>
    <source>
        <strain evidence="5">NSJ-12</strain>
    </source>
</reference>
<keyword evidence="6" id="KW-1185">Reference proteome</keyword>
<organism evidence="5 6">
    <name type="scientific">Zhenhengia yiwuensis</name>
    <dbReference type="NCBI Taxonomy" id="2763666"/>
    <lineage>
        <taxon>Bacteria</taxon>
        <taxon>Bacillati</taxon>
        <taxon>Bacillota</taxon>
        <taxon>Clostridia</taxon>
        <taxon>Lachnospirales</taxon>
        <taxon>Lachnospiraceae</taxon>
        <taxon>Zhenhengia</taxon>
    </lineage>
</organism>
<proteinExistence type="inferred from homology"/>
<dbReference type="InterPro" id="IPR001424">
    <property type="entry name" value="SOD_Cu_Zn_dom"/>
</dbReference>
<dbReference type="PANTHER" id="PTHR10003">
    <property type="entry name" value="SUPEROXIDE DISMUTASE CU-ZN -RELATED"/>
    <property type="match status" value="1"/>
</dbReference>
<dbReference type="Gene3D" id="2.60.40.200">
    <property type="entry name" value="Superoxide dismutase, copper/zinc binding domain"/>
    <property type="match status" value="1"/>
</dbReference>
<comment type="catalytic activity">
    <reaction evidence="3">
        <text>2 superoxide + 2 H(+) = H2O2 + O2</text>
        <dbReference type="Rhea" id="RHEA:20696"/>
        <dbReference type="ChEBI" id="CHEBI:15378"/>
        <dbReference type="ChEBI" id="CHEBI:15379"/>
        <dbReference type="ChEBI" id="CHEBI:16240"/>
        <dbReference type="ChEBI" id="CHEBI:18421"/>
        <dbReference type="EC" id="1.15.1.1"/>
    </reaction>
</comment>
<keyword evidence="3" id="KW-0186">Copper</keyword>
<accession>A0A926EEK4</accession>